<protein>
    <submittedName>
        <fullName evidence="2">Uncharacterized protein</fullName>
    </submittedName>
</protein>
<evidence type="ECO:0000313" key="3">
    <source>
        <dbReference type="Proteomes" id="UP000325395"/>
    </source>
</evidence>
<proteinExistence type="predicted"/>
<dbReference type="EMBL" id="ML735983">
    <property type="protein sequence ID" value="KAE8410242.1"/>
    <property type="molecule type" value="Genomic_DNA"/>
</dbReference>
<keyword evidence="1" id="KW-1133">Transmembrane helix</keyword>
<organism evidence="2 3">
    <name type="scientific">Aspergillus pseudocaelatus</name>
    <dbReference type="NCBI Taxonomy" id="1825620"/>
    <lineage>
        <taxon>Eukaryota</taxon>
        <taxon>Fungi</taxon>
        <taxon>Dikarya</taxon>
        <taxon>Ascomycota</taxon>
        <taxon>Pezizomycotina</taxon>
        <taxon>Eurotiomycetes</taxon>
        <taxon>Eurotiomycetidae</taxon>
        <taxon>Eurotiales</taxon>
        <taxon>Aspergillaceae</taxon>
        <taxon>Aspergillus</taxon>
        <taxon>Aspergillus subgen. Circumdati</taxon>
    </lineage>
</organism>
<gene>
    <name evidence="2" type="ORF">BDV36DRAFT_131472</name>
</gene>
<reference evidence="2 3" key="1">
    <citation type="submission" date="2019-04" db="EMBL/GenBank/DDBJ databases">
        <authorList>
            <consortium name="DOE Joint Genome Institute"/>
            <person name="Mondo S."/>
            <person name="Kjaerbolling I."/>
            <person name="Vesth T."/>
            <person name="Frisvad J.C."/>
            <person name="Nybo J.L."/>
            <person name="Theobald S."/>
            <person name="Kildgaard S."/>
            <person name="Isbrandt T."/>
            <person name="Kuo A."/>
            <person name="Sato A."/>
            <person name="Lyhne E.K."/>
            <person name="Kogle M.E."/>
            <person name="Wiebenga A."/>
            <person name="Kun R.S."/>
            <person name="Lubbers R.J."/>
            <person name="Makela M.R."/>
            <person name="Barry K."/>
            <person name="Chovatia M."/>
            <person name="Clum A."/>
            <person name="Daum C."/>
            <person name="Haridas S."/>
            <person name="He G."/>
            <person name="LaButti K."/>
            <person name="Lipzen A."/>
            <person name="Riley R."/>
            <person name="Salamov A."/>
            <person name="Simmons B.A."/>
            <person name="Magnuson J.K."/>
            <person name="Henrissat B."/>
            <person name="Mortensen U.H."/>
            <person name="Larsen T.O."/>
            <person name="Devries R.P."/>
            <person name="Grigoriev I.V."/>
            <person name="Machida M."/>
            <person name="Baker S.E."/>
            <person name="Andersen M.R."/>
            <person name="Cantor M.N."/>
            <person name="Hua S.X."/>
        </authorList>
    </citation>
    <scope>NUCLEOTIDE SEQUENCE [LARGE SCALE GENOMIC DNA]</scope>
    <source>
        <strain evidence="2 3">CBS 117616</strain>
    </source>
</reference>
<keyword evidence="1" id="KW-0812">Transmembrane</keyword>
<dbReference type="Proteomes" id="UP000325395">
    <property type="component" value="Unassembled WGS sequence"/>
</dbReference>
<keyword evidence="1" id="KW-0472">Membrane</keyword>
<evidence type="ECO:0000313" key="2">
    <source>
        <dbReference type="EMBL" id="KAE8410242.1"/>
    </source>
</evidence>
<accession>A0ABQ6VZB7</accession>
<sequence length="203" mass="22251">MFTPMPLDAPRVPALSPLNPLMMPVMLSSSSMATTGRVGLWRFVRIALPVPDRADLEAAVASVVALAVVDSVVVAASAVAVAALADSEVVVATVVATVVLVVRVVRVVVVVVALASRVSLRCPPTRSRTLQPPEARRAQLSMSATQVHRLSIRWPSARHHVRQVHECRCWPRRRHGGCRAHWRYHTRPDHVIVSYSFLLSTDR</sequence>
<feature type="transmembrane region" description="Helical" evidence="1">
    <location>
        <begin position="90"/>
        <end position="116"/>
    </location>
</feature>
<keyword evidence="3" id="KW-1185">Reference proteome</keyword>
<feature type="transmembrane region" description="Helical" evidence="1">
    <location>
        <begin position="20"/>
        <end position="44"/>
    </location>
</feature>
<feature type="transmembrane region" description="Helical" evidence="1">
    <location>
        <begin position="56"/>
        <end position="84"/>
    </location>
</feature>
<name>A0ABQ6VZB7_9EURO</name>
<evidence type="ECO:0000256" key="1">
    <source>
        <dbReference type="SAM" id="Phobius"/>
    </source>
</evidence>